<evidence type="ECO:0000256" key="7">
    <source>
        <dbReference type="ARBA" id="ARBA00025043"/>
    </source>
</evidence>
<gene>
    <name evidence="9" type="ORF">Malapachy_3826</name>
</gene>
<dbReference type="SUPFAM" id="SSF143870">
    <property type="entry name" value="PF0523-like"/>
    <property type="match status" value="1"/>
</dbReference>
<evidence type="ECO:0000256" key="6">
    <source>
        <dbReference type="ARBA" id="ARBA00023242"/>
    </source>
</evidence>
<comment type="function">
    <text evidence="7">Component of the EKC/KEOPS complex that is required for the formation of a threonylcarbamoyl group on adenosine at position 37 (t(6)A37) in tRNAs that read codons beginning with adenine. The complex is probably involved in the transfer of the threonylcarbamoyl moiety of threonylcarbamoyl-AMP (TC-AMP) to the N6 group of A37. CGI121 acts as an allosteric effector that regulates the t(6)A activity of the complex. The EKC/KEOPS complex also promotes both telomere uncapping and telomere elongation. The complex is required for efficient recruitment of transcriptional coactivators. CGI121 is not required for tRNA modification.</text>
</comment>
<keyword evidence="10" id="KW-1185">Reference proteome</keyword>
<accession>A0A0M8MPV7</accession>
<dbReference type="VEuPathDB" id="FungiDB:Malapachy_3826"/>
<dbReference type="Proteomes" id="UP000037751">
    <property type="component" value="Unassembled WGS sequence"/>
</dbReference>
<evidence type="ECO:0000256" key="4">
    <source>
        <dbReference type="ARBA" id="ARBA00016009"/>
    </source>
</evidence>
<dbReference type="InterPro" id="IPR013926">
    <property type="entry name" value="CGI121/TPRKB"/>
</dbReference>
<dbReference type="EMBL" id="LGAV01000004">
    <property type="protein sequence ID" value="KOS14417.1"/>
    <property type="molecule type" value="Genomic_DNA"/>
</dbReference>
<keyword evidence="6 8" id="KW-0539">Nucleus</keyword>
<keyword evidence="5" id="KW-0819">tRNA processing</keyword>
<dbReference type="RefSeq" id="XP_017992049.1">
    <property type="nucleotide sequence ID" value="XM_018138285.1"/>
</dbReference>
<evidence type="ECO:0000256" key="8">
    <source>
        <dbReference type="RuleBase" id="RU004398"/>
    </source>
</evidence>
<dbReference type="OrthoDB" id="329139at2759"/>
<protein>
    <recommendedName>
        <fullName evidence="4">EKC/KEOPS complex subunit CGI121</fullName>
    </recommendedName>
    <alternativeName>
        <fullName evidence="3">EKC/KEOPS complex subunit cgi121</fullName>
    </alternativeName>
</protein>
<dbReference type="Gene3D" id="3.30.2380.10">
    <property type="entry name" value="CGI121/TPRKB"/>
    <property type="match status" value="1"/>
</dbReference>
<evidence type="ECO:0000256" key="3">
    <source>
        <dbReference type="ARBA" id="ARBA00015316"/>
    </source>
</evidence>
<sequence>METLTLPSHFPAAVRHVYLAQFENVQNGGALKEALIQASRTPEGSEDRRRMDMAFIDARLIVSRRQLITAIVQAVIASERRCLRGEEPDAPIGLKTPSIHSDILWTLNPNNNIADALRRFGVSSTTRSLILAHIAPPPPAGPRPEALMTHMQSLVDGQVRHEGVALDTNDDHALTQMSLQDTASPWKELGKVYKLQDTLAFQNRDAAAVEELICATVATKYIGN</sequence>
<dbReference type="Pfam" id="PF08617">
    <property type="entry name" value="CGI-121"/>
    <property type="match status" value="1"/>
</dbReference>
<dbReference type="GO" id="GO:0005634">
    <property type="term" value="C:nucleus"/>
    <property type="evidence" value="ECO:0007669"/>
    <property type="project" value="UniProtKB-SubCell"/>
</dbReference>
<dbReference type="InterPro" id="IPR036504">
    <property type="entry name" value="CGI121/TPRKB_sf"/>
</dbReference>
<reference evidence="9 10" key="1">
    <citation type="submission" date="2015-07" db="EMBL/GenBank/DDBJ databases">
        <title>Draft Genome Sequence of Malassezia furfur CBS1878 and Malassezia pachydermatis CBS1879.</title>
        <authorList>
            <person name="Triana S."/>
            <person name="Ohm R."/>
            <person name="Gonzalez A."/>
            <person name="DeCock H."/>
            <person name="Restrepo S."/>
            <person name="Celis A."/>
        </authorList>
    </citation>
    <scope>NUCLEOTIDE SEQUENCE [LARGE SCALE GENOMIC DNA]</scope>
    <source>
        <strain evidence="9 10">CBS 1879</strain>
    </source>
</reference>
<dbReference type="PANTHER" id="PTHR15840">
    <property type="entry name" value="CGI-121 FAMILY MEMBER"/>
    <property type="match status" value="1"/>
</dbReference>
<evidence type="ECO:0000256" key="1">
    <source>
        <dbReference type="ARBA" id="ARBA00004123"/>
    </source>
</evidence>
<name>A0A0M8MPV7_9BASI</name>
<dbReference type="GO" id="GO:0000408">
    <property type="term" value="C:EKC/KEOPS complex"/>
    <property type="evidence" value="ECO:0007669"/>
    <property type="project" value="TreeGrafter"/>
</dbReference>
<comment type="subcellular location">
    <subcellularLocation>
        <location evidence="1">Nucleus</location>
    </subcellularLocation>
</comment>
<evidence type="ECO:0000256" key="2">
    <source>
        <dbReference type="ARBA" id="ARBA00005546"/>
    </source>
</evidence>
<comment type="caution">
    <text evidence="9">The sequence shown here is derived from an EMBL/GenBank/DDBJ whole genome shotgun (WGS) entry which is preliminary data.</text>
</comment>
<evidence type="ECO:0000256" key="5">
    <source>
        <dbReference type="ARBA" id="ARBA00022694"/>
    </source>
</evidence>
<dbReference type="AlphaFoldDB" id="A0A0M8MPV7"/>
<dbReference type="GO" id="GO:0005829">
    <property type="term" value="C:cytosol"/>
    <property type="evidence" value="ECO:0007669"/>
    <property type="project" value="TreeGrafter"/>
</dbReference>
<evidence type="ECO:0000313" key="10">
    <source>
        <dbReference type="Proteomes" id="UP000037751"/>
    </source>
</evidence>
<comment type="similarity">
    <text evidence="2 8">Belongs to the CGI121/TPRKB family.</text>
</comment>
<dbReference type="STRING" id="77020.A0A0M8MPV7"/>
<evidence type="ECO:0000313" key="9">
    <source>
        <dbReference type="EMBL" id="KOS14417.1"/>
    </source>
</evidence>
<dbReference type="GO" id="GO:0002949">
    <property type="term" value="P:tRNA threonylcarbamoyladenosine modification"/>
    <property type="evidence" value="ECO:0007669"/>
    <property type="project" value="TreeGrafter"/>
</dbReference>
<dbReference type="PANTHER" id="PTHR15840:SF10">
    <property type="entry name" value="EKC_KEOPS COMPLEX SUBUNIT TPRKB"/>
    <property type="match status" value="1"/>
</dbReference>
<dbReference type="GeneID" id="28730161"/>
<organism evidence="9 10">
    <name type="scientific">Malassezia pachydermatis</name>
    <dbReference type="NCBI Taxonomy" id="77020"/>
    <lineage>
        <taxon>Eukaryota</taxon>
        <taxon>Fungi</taxon>
        <taxon>Dikarya</taxon>
        <taxon>Basidiomycota</taxon>
        <taxon>Ustilaginomycotina</taxon>
        <taxon>Malasseziomycetes</taxon>
        <taxon>Malasseziales</taxon>
        <taxon>Malasseziaceae</taxon>
        <taxon>Malassezia</taxon>
    </lineage>
</organism>
<proteinExistence type="inferred from homology"/>